<proteinExistence type="predicted"/>
<accession>F2HI17</accession>
<dbReference type="GeneID" id="10447206"/>
<name>F2HI17_9CRYP</name>
<dbReference type="RefSeq" id="XP_003239861.1">
    <property type="nucleotide sequence ID" value="XM_003239813.1"/>
</dbReference>
<dbReference type="Proteomes" id="UP000243423">
    <property type="component" value="Nucleomorph 2"/>
</dbReference>
<geneLocation type="nucleomorph" evidence="1"/>
<protein>
    <submittedName>
        <fullName evidence="1">Uncharacterized protein</fullName>
    </submittedName>
</protein>
<dbReference type="AlphaFoldDB" id="F2HI17"/>
<sequence length="87" mass="10792">MAEPFLLFRFYIFFMNSICFKIKQNKLEKECINFYALWSKKKYEKFSLCYSFFLHFKPDKFGKMYCNETMQPKIYALKLIRVVYFVI</sequence>
<gene>
    <name evidence="1" type="ORF">CPARA_2gp305</name>
</gene>
<evidence type="ECO:0000313" key="2">
    <source>
        <dbReference type="Proteomes" id="UP000243423"/>
    </source>
</evidence>
<reference evidence="1 2" key="1">
    <citation type="journal article" date="2011" name="Genome Biol. Evol.">
        <title>Complete nucleomorph genome sequence of the nonphotosynthetic alga Cryptomonas paramecium reveals a core nucleomorph gene set.</title>
        <authorList>
            <person name="Tanifuji G."/>
            <person name="Onodera N.T."/>
            <person name="Wheeler T.J."/>
            <person name="Dlutek M."/>
            <person name="Donaher N."/>
            <person name="Archibald J.M."/>
        </authorList>
    </citation>
    <scope>NUCLEOTIDE SEQUENCE [LARGE SCALE GENOMIC DNA]</scope>
    <source>
        <strain evidence="1 2">CCAP977/2A</strain>
    </source>
</reference>
<evidence type="ECO:0000313" key="1">
    <source>
        <dbReference type="EMBL" id="AEA38963.1"/>
    </source>
</evidence>
<organism evidence="1 2">
    <name type="scientific">Cryptomonas paramaecium</name>
    <dbReference type="NCBI Taxonomy" id="2898"/>
    <lineage>
        <taxon>Eukaryota</taxon>
        <taxon>Cryptophyceae</taxon>
        <taxon>Cryptomonadales</taxon>
        <taxon>Cryptomonadaceae</taxon>
        <taxon>Cryptomonas</taxon>
    </lineage>
</organism>
<keyword evidence="1" id="KW-0542">Nucleomorph</keyword>
<dbReference type="EMBL" id="CP002173">
    <property type="protein sequence ID" value="AEA38963.1"/>
    <property type="molecule type" value="Genomic_DNA"/>
</dbReference>